<name>A0AAW2TLV4_9LAMI</name>
<comment type="caution">
    <text evidence="2">The sequence shown here is derived from an EMBL/GenBank/DDBJ whole genome shotgun (WGS) entry which is preliminary data.</text>
</comment>
<dbReference type="PANTHER" id="PTHR33116">
    <property type="entry name" value="REVERSE TRANSCRIPTASE ZINC-BINDING DOMAIN-CONTAINING PROTEIN-RELATED-RELATED"/>
    <property type="match status" value="1"/>
</dbReference>
<dbReference type="SUPFAM" id="SSF56672">
    <property type="entry name" value="DNA/RNA polymerases"/>
    <property type="match status" value="1"/>
</dbReference>
<evidence type="ECO:0000259" key="1">
    <source>
        <dbReference type="PROSITE" id="PS50878"/>
    </source>
</evidence>
<feature type="domain" description="Reverse transcriptase" evidence="1">
    <location>
        <begin position="1"/>
        <end position="284"/>
    </location>
</feature>
<protein>
    <submittedName>
        <fullName evidence="2">LINE-1 retrotransposable element O protein</fullName>
    </submittedName>
</protein>
<organism evidence="2">
    <name type="scientific">Sesamum latifolium</name>
    <dbReference type="NCBI Taxonomy" id="2727402"/>
    <lineage>
        <taxon>Eukaryota</taxon>
        <taxon>Viridiplantae</taxon>
        <taxon>Streptophyta</taxon>
        <taxon>Embryophyta</taxon>
        <taxon>Tracheophyta</taxon>
        <taxon>Spermatophyta</taxon>
        <taxon>Magnoliopsida</taxon>
        <taxon>eudicotyledons</taxon>
        <taxon>Gunneridae</taxon>
        <taxon>Pentapetalae</taxon>
        <taxon>asterids</taxon>
        <taxon>lamiids</taxon>
        <taxon>Lamiales</taxon>
        <taxon>Pedaliaceae</taxon>
        <taxon>Sesamum</taxon>
    </lineage>
</organism>
<reference evidence="2" key="1">
    <citation type="submission" date="2020-06" db="EMBL/GenBank/DDBJ databases">
        <authorList>
            <person name="Li T."/>
            <person name="Hu X."/>
            <person name="Zhang T."/>
            <person name="Song X."/>
            <person name="Zhang H."/>
            <person name="Dai N."/>
            <person name="Sheng W."/>
            <person name="Hou X."/>
            <person name="Wei L."/>
        </authorList>
    </citation>
    <scope>NUCLEOTIDE SEQUENCE</scope>
    <source>
        <strain evidence="2">KEN1</strain>
        <tissue evidence="2">Leaf</tissue>
    </source>
</reference>
<dbReference type="PROSITE" id="PS50878">
    <property type="entry name" value="RT_POL"/>
    <property type="match status" value="1"/>
</dbReference>
<reference evidence="2" key="2">
    <citation type="journal article" date="2024" name="Plant">
        <title>Genomic evolution and insights into agronomic trait innovations of Sesamum species.</title>
        <authorList>
            <person name="Miao H."/>
            <person name="Wang L."/>
            <person name="Qu L."/>
            <person name="Liu H."/>
            <person name="Sun Y."/>
            <person name="Le M."/>
            <person name="Wang Q."/>
            <person name="Wei S."/>
            <person name="Zheng Y."/>
            <person name="Lin W."/>
            <person name="Duan Y."/>
            <person name="Cao H."/>
            <person name="Xiong S."/>
            <person name="Wang X."/>
            <person name="Wei L."/>
            <person name="Li C."/>
            <person name="Ma Q."/>
            <person name="Ju M."/>
            <person name="Zhao R."/>
            <person name="Li G."/>
            <person name="Mu C."/>
            <person name="Tian Q."/>
            <person name="Mei H."/>
            <person name="Zhang T."/>
            <person name="Gao T."/>
            <person name="Zhang H."/>
        </authorList>
    </citation>
    <scope>NUCLEOTIDE SEQUENCE</scope>
    <source>
        <strain evidence="2">KEN1</strain>
    </source>
</reference>
<dbReference type="InterPro" id="IPR043502">
    <property type="entry name" value="DNA/RNA_pol_sf"/>
</dbReference>
<proteinExistence type="predicted"/>
<evidence type="ECO:0000313" key="2">
    <source>
        <dbReference type="EMBL" id="KAL0405898.1"/>
    </source>
</evidence>
<dbReference type="InterPro" id="IPR000477">
    <property type="entry name" value="RT_dom"/>
</dbReference>
<dbReference type="EMBL" id="JACGWN010000014">
    <property type="protein sequence ID" value="KAL0405898.1"/>
    <property type="molecule type" value="Genomic_DNA"/>
</dbReference>
<accession>A0AAW2TLV4</accession>
<dbReference type="Pfam" id="PF00078">
    <property type="entry name" value="RVT_1"/>
    <property type="match status" value="1"/>
</dbReference>
<sequence length="317" mass="36043">MRLSYSCNRLLLKKSSKLFDIDEVKAPGPDGYSSGFFKAAWPILGEEVTRAIMDFFVTGRLLKQVNSTLISLLLRCKIQLWWQNFGLSHAVMYFIRSLLRCALKVDLRKAYDAVEWDFMSAVLKLFGFPERFILWIEECVTTPSFSVCLNGSPHGFFKGAKGLRQGDPMSPYLFVLVMEVLNLILQQLIEQDGGFSYHWRCDELHLYQLGFADDVLLFSRADMASVLIFKRGLATFAGLSGLHVNLQKSHLILSRLADGDRDTLLSILDFREGLLPLRYLRLPLLASRLSIADYKPILLKIDSRIKGLDEIMLSFAG</sequence>
<dbReference type="AlphaFoldDB" id="A0AAW2TLV4"/>
<gene>
    <name evidence="2" type="ORF">Slati_3903700</name>
</gene>
<dbReference type="PANTHER" id="PTHR33116:SF78">
    <property type="entry name" value="OS12G0587133 PROTEIN"/>
    <property type="match status" value="1"/>
</dbReference>